<evidence type="ECO:0000256" key="2">
    <source>
        <dbReference type="ARBA" id="ARBA00022840"/>
    </source>
</evidence>
<dbReference type="EMBL" id="LSMT01000876">
    <property type="protein sequence ID" value="PFX13892.1"/>
    <property type="molecule type" value="Genomic_DNA"/>
</dbReference>
<feature type="region of interest" description="Disordered" evidence="4">
    <location>
        <begin position="1389"/>
        <end position="1417"/>
    </location>
</feature>
<dbReference type="Proteomes" id="UP000225706">
    <property type="component" value="Unassembled WGS sequence"/>
</dbReference>
<keyword evidence="2" id="KW-0067">ATP-binding</keyword>
<feature type="coiled-coil region" evidence="3">
    <location>
        <begin position="323"/>
        <end position="350"/>
    </location>
</feature>
<protein>
    <recommendedName>
        <fullName evidence="5">Protein kinase domain-containing protein</fullName>
    </recommendedName>
</protein>
<feature type="compositionally biased region" description="Basic and acidic residues" evidence="4">
    <location>
        <begin position="517"/>
        <end position="542"/>
    </location>
</feature>
<evidence type="ECO:0000313" key="7">
    <source>
        <dbReference type="Proteomes" id="UP000225706"/>
    </source>
</evidence>
<keyword evidence="3" id="KW-0175">Coiled coil</keyword>
<dbReference type="PANTHER" id="PTHR44329">
    <property type="entry name" value="SERINE/THREONINE-PROTEIN KINASE TNNI3K-RELATED"/>
    <property type="match status" value="1"/>
</dbReference>
<dbReference type="GO" id="GO:0097527">
    <property type="term" value="P:necroptotic signaling pathway"/>
    <property type="evidence" value="ECO:0007669"/>
    <property type="project" value="TreeGrafter"/>
</dbReference>
<dbReference type="InterPro" id="IPR051681">
    <property type="entry name" value="Ser/Thr_Kinases-Pseudokinases"/>
</dbReference>
<keyword evidence="1" id="KW-0547">Nucleotide-binding</keyword>
<dbReference type="SUPFAM" id="SSF56112">
    <property type="entry name" value="Protein kinase-like (PK-like)"/>
    <property type="match status" value="2"/>
</dbReference>
<feature type="region of interest" description="Disordered" evidence="4">
    <location>
        <begin position="480"/>
        <end position="542"/>
    </location>
</feature>
<evidence type="ECO:0000313" key="6">
    <source>
        <dbReference type="EMBL" id="PFX13892.1"/>
    </source>
</evidence>
<dbReference type="PANTHER" id="PTHR44329:SF298">
    <property type="entry name" value="MIXED LINEAGE KINASE DOMAIN-LIKE PROTEIN"/>
    <property type="match status" value="1"/>
</dbReference>
<feature type="compositionally biased region" description="Acidic residues" evidence="4">
    <location>
        <begin position="436"/>
        <end position="457"/>
    </location>
</feature>
<dbReference type="PROSITE" id="PS50011">
    <property type="entry name" value="PROTEIN_KINASE_DOM"/>
    <property type="match status" value="1"/>
</dbReference>
<evidence type="ECO:0000256" key="4">
    <source>
        <dbReference type="SAM" id="MobiDB-lite"/>
    </source>
</evidence>
<dbReference type="GO" id="GO:0005524">
    <property type="term" value="F:ATP binding"/>
    <property type="evidence" value="ECO:0007669"/>
    <property type="project" value="UniProtKB-KW"/>
</dbReference>
<evidence type="ECO:0000256" key="3">
    <source>
        <dbReference type="SAM" id="Coils"/>
    </source>
</evidence>
<comment type="caution">
    <text evidence="6">The sequence shown here is derived from an EMBL/GenBank/DDBJ whole genome shotgun (WGS) entry which is preliminary data.</text>
</comment>
<proteinExistence type="predicted"/>
<dbReference type="GO" id="GO:0004672">
    <property type="term" value="F:protein kinase activity"/>
    <property type="evidence" value="ECO:0007669"/>
    <property type="project" value="InterPro"/>
</dbReference>
<dbReference type="InterPro" id="IPR011009">
    <property type="entry name" value="Kinase-like_dom_sf"/>
</dbReference>
<feature type="region of interest" description="Disordered" evidence="4">
    <location>
        <begin position="188"/>
        <end position="230"/>
    </location>
</feature>
<accession>A0A2B4RCB9</accession>
<feature type="compositionally biased region" description="Basic and acidic residues" evidence="4">
    <location>
        <begin position="584"/>
        <end position="603"/>
    </location>
</feature>
<gene>
    <name evidence="6" type="ORF">AWC38_SpisGene21993</name>
</gene>
<feature type="compositionally biased region" description="Acidic residues" evidence="4">
    <location>
        <begin position="488"/>
        <end position="499"/>
    </location>
</feature>
<organism evidence="6 7">
    <name type="scientific">Stylophora pistillata</name>
    <name type="common">Smooth cauliflower coral</name>
    <dbReference type="NCBI Taxonomy" id="50429"/>
    <lineage>
        <taxon>Eukaryota</taxon>
        <taxon>Metazoa</taxon>
        <taxon>Cnidaria</taxon>
        <taxon>Anthozoa</taxon>
        <taxon>Hexacorallia</taxon>
        <taxon>Scleractinia</taxon>
        <taxon>Astrocoeniina</taxon>
        <taxon>Pocilloporidae</taxon>
        <taxon>Stylophora</taxon>
    </lineage>
</organism>
<dbReference type="Gene3D" id="1.10.510.10">
    <property type="entry name" value="Transferase(Phosphotransferase) domain 1"/>
    <property type="match status" value="2"/>
</dbReference>
<feature type="compositionally biased region" description="Polar residues" evidence="4">
    <location>
        <begin position="191"/>
        <end position="213"/>
    </location>
</feature>
<keyword evidence="7" id="KW-1185">Reference proteome</keyword>
<sequence>MIFLGNAVPIIEVYIYGQDLPNVSPRNDSTSFEKNVTVLKHEDVIETNGMLLSPNNIELAQIKKKEGRYKSRVQFNKDMDEIAVRERLKNDVPILKDERFCCAARKNQGTAELDLVGNPRVWDGKTIKKRLPGSSALFILIEEDEEDFNGFHDTEVQDFDLDKFVDDRLSEEQTGKNEKFRESQVIKDVTDSSGQTDSGACSEDNTAIGQPESTPVREARMDPSEGPLTGGGMFTAEVDIELPQSMEIGWATFGHRAVKVKVSADRLSIFGKEIPGGDKPGPVPVIITTLYGDPVAKGIYTYKERRPEYPKNNVLNKFPKRTLNDIEAGLEETLKRIKSLTNESQGSEEKTSENYHQIEILFQLVDGLRRVVDTVASIYSSARPFVSGESWEEIAMYLKEIAKRLPVEDETKPLLLARDVEKKQTQSVSNQVAEDQASEEEYIGEAETLEQDSESESTDDKEHFNVKLFKKVLKDHSTSEKGYLGDTEISEDAEGECSDGDVHLEPDNDEGVLSSGNEEKPGASDSGKESNRRDTYSEAELLRPRAPSTEVWKFLPPPPLNNSTYVSVILDADKRRRPKRRRSESRSARREEVRQKLDNELKLHKGRANTPVEKNEALEKQFSEKVHTRYYFLHLTYLARPQRKLKEEKFPLTERLIQLRPNEYKMIKSRSERKDQLIKMLEDLQEDLDEITQVKEDAEQQVENMEVESKVKDENVKELEEYLPTGLQTLGEDLRTIPCKWVSLCLEFFLTDAILGEGAWEQISKVTSHEFKSFKQLCVQQNLKERPNMQQIRFELEASLDPQSEREDAQLSIEAIKQKLRGIVIESNDENQPREIHQAANEPHMTSGMQPSREVTVWIISPDQLELRHEMVVECAWGKPLLVRFGGCKVPVKQGRSLIHFSSRFSCERKMKVASRCRHPCLLQLTGATNGERTPLLVTELMETSLRALLEPQFQTLHELGVSISSFDETTTTDYLNSTISPLIIPRYLSSDYVSLWPHGWQWRGKVYEYGSDDFLPQITTPRARIYHAPEAVTEDKQTIKIDGYSLRFILYEMLRGSALKTNDGDQPREMHQAANESIMTSSIQPSREIPDWIIPRDQIELTCEFLGKGNWGRVSKGLFHGWAVAVKQIHKLTLSLKNPCLLEQETEIVSRCSCPLNVTELMETSLQLLLTSRSQSKAEVCAISLDVALALNYLHNREPSPNIHRDVCTGSLLRRQEHQRRGQLKVLIPTTFQQEIMTTAPDNMLYSAPQAKGTKHAVEELKKCVDASSQIVAEMGTSAKEKIYDFSDKERRTLQDLYTGVNGITREACKCDEFVRVKFYDFTYHSLRAVHNDLIARVAELQSEEKKMTETEKIKLKCLVSYRNGREREIVQLEKLWKRLFSPVDELKKSQSALPSQRQTQTPPQNPRAYSEGARPKELITKSRIPRIKKKRQDKESCVLTSYKTDNDRNQDKEYKDEKSCENAKEEIRGMKRERKKWKRMQRNLDKEKTLASGLQIEKARLEKQQKIYNNIMRKYYERWDSLLKREEASRKAWISIPRQSEVQGKVIAKATCESIVEIDCALLEPSKDESGMEVKVHVGSGVCGCCSEMFYRDNPIAVKTFYPATVEELK</sequence>
<feature type="region of interest" description="Disordered" evidence="4">
    <location>
        <begin position="571"/>
        <end position="603"/>
    </location>
</feature>
<reference evidence="7" key="1">
    <citation type="journal article" date="2017" name="bioRxiv">
        <title>Comparative analysis of the genomes of Stylophora pistillata and Acropora digitifera provides evidence for extensive differences between species of corals.</title>
        <authorList>
            <person name="Voolstra C.R."/>
            <person name="Li Y."/>
            <person name="Liew Y.J."/>
            <person name="Baumgarten S."/>
            <person name="Zoccola D."/>
            <person name="Flot J.-F."/>
            <person name="Tambutte S."/>
            <person name="Allemand D."/>
            <person name="Aranda M."/>
        </authorList>
    </citation>
    <scope>NUCLEOTIDE SEQUENCE [LARGE SCALE GENOMIC DNA]</scope>
</reference>
<evidence type="ECO:0000256" key="1">
    <source>
        <dbReference type="ARBA" id="ARBA00022741"/>
    </source>
</evidence>
<feature type="coiled-coil region" evidence="3">
    <location>
        <begin position="667"/>
        <end position="722"/>
    </location>
</feature>
<evidence type="ECO:0000259" key="5">
    <source>
        <dbReference type="PROSITE" id="PS50011"/>
    </source>
</evidence>
<name>A0A2B4RCB9_STYPI</name>
<dbReference type="InterPro" id="IPR000719">
    <property type="entry name" value="Prot_kinase_dom"/>
</dbReference>
<feature type="domain" description="Protein kinase" evidence="5">
    <location>
        <begin position="749"/>
        <end position="1124"/>
    </location>
</feature>
<feature type="region of interest" description="Disordered" evidence="4">
    <location>
        <begin position="423"/>
        <end position="461"/>
    </location>
</feature>
<dbReference type="OrthoDB" id="5988819at2759"/>
<feature type="coiled-coil region" evidence="3">
    <location>
        <begin position="1462"/>
        <end position="1506"/>
    </location>
</feature>